<dbReference type="AlphaFoldDB" id="A0AAE1XI92"/>
<accession>A0AAE1XI92</accession>
<keyword evidence="3" id="KW-1185">Reference proteome</keyword>
<dbReference type="Proteomes" id="UP001293254">
    <property type="component" value="Unassembled WGS sequence"/>
</dbReference>
<feature type="region of interest" description="Disordered" evidence="1">
    <location>
        <begin position="69"/>
        <end position="165"/>
    </location>
</feature>
<reference evidence="2" key="2">
    <citation type="journal article" date="2024" name="Plant">
        <title>Genomic evolution and insights into agronomic trait innovations of Sesamum species.</title>
        <authorList>
            <person name="Miao H."/>
            <person name="Wang L."/>
            <person name="Qu L."/>
            <person name="Liu H."/>
            <person name="Sun Y."/>
            <person name="Le M."/>
            <person name="Wang Q."/>
            <person name="Wei S."/>
            <person name="Zheng Y."/>
            <person name="Lin W."/>
            <person name="Duan Y."/>
            <person name="Cao H."/>
            <person name="Xiong S."/>
            <person name="Wang X."/>
            <person name="Wei L."/>
            <person name="Li C."/>
            <person name="Ma Q."/>
            <person name="Ju M."/>
            <person name="Zhao R."/>
            <person name="Li G."/>
            <person name="Mu C."/>
            <person name="Tian Q."/>
            <person name="Mei H."/>
            <person name="Zhang T."/>
            <person name="Gao T."/>
            <person name="Zhang H."/>
        </authorList>
    </citation>
    <scope>NUCLEOTIDE SEQUENCE</scope>
    <source>
        <strain evidence="2">3651</strain>
    </source>
</reference>
<evidence type="ECO:0000256" key="1">
    <source>
        <dbReference type="SAM" id="MobiDB-lite"/>
    </source>
</evidence>
<protein>
    <submittedName>
        <fullName evidence="2">Uncharacterized protein</fullName>
    </submittedName>
</protein>
<evidence type="ECO:0000313" key="2">
    <source>
        <dbReference type="EMBL" id="KAK4412455.1"/>
    </source>
</evidence>
<feature type="compositionally biased region" description="Low complexity" evidence="1">
    <location>
        <begin position="139"/>
        <end position="149"/>
    </location>
</feature>
<evidence type="ECO:0000313" key="3">
    <source>
        <dbReference type="Proteomes" id="UP001293254"/>
    </source>
</evidence>
<name>A0AAE1XI92_9LAMI</name>
<sequence>MFQISKPYRAVSQETIKVNKHTISPVLFDISSHLNPEPQPPIIGPHHNGPTNTDSSPDISMSILHNPKANITNIPIPDTNRPTCLPDTNKATFSNSDMYPLVNTIPSPIKPTTKQPTTDQPDTNKPTAQQAYMLKPFIPNNDNPNNNTPKLDAIKQSTTPKPDTY</sequence>
<dbReference type="EMBL" id="JACGWO010000013">
    <property type="protein sequence ID" value="KAK4412455.1"/>
    <property type="molecule type" value="Genomic_DNA"/>
</dbReference>
<gene>
    <name evidence="2" type="ORF">Salat_2892600</name>
</gene>
<feature type="compositionally biased region" description="Low complexity" evidence="1">
    <location>
        <begin position="104"/>
        <end position="123"/>
    </location>
</feature>
<proteinExistence type="predicted"/>
<organism evidence="2 3">
    <name type="scientific">Sesamum alatum</name>
    <dbReference type="NCBI Taxonomy" id="300844"/>
    <lineage>
        <taxon>Eukaryota</taxon>
        <taxon>Viridiplantae</taxon>
        <taxon>Streptophyta</taxon>
        <taxon>Embryophyta</taxon>
        <taxon>Tracheophyta</taxon>
        <taxon>Spermatophyta</taxon>
        <taxon>Magnoliopsida</taxon>
        <taxon>eudicotyledons</taxon>
        <taxon>Gunneridae</taxon>
        <taxon>Pentapetalae</taxon>
        <taxon>asterids</taxon>
        <taxon>lamiids</taxon>
        <taxon>Lamiales</taxon>
        <taxon>Pedaliaceae</taxon>
        <taxon>Sesamum</taxon>
    </lineage>
</organism>
<comment type="caution">
    <text evidence="2">The sequence shown here is derived from an EMBL/GenBank/DDBJ whole genome shotgun (WGS) entry which is preliminary data.</text>
</comment>
<reference evidence="2" key="1">
    <citation type="submission" date="2020-06" db="EMBL/GenBank/DDBJ databases">
        <authorList>
            <person name="Li T."/>
            <person name="Hu X."/>
            <person name="Zhang T."/>
            <person name="Song X."/>
            <person name="Zhang H."/>
            <person name="Dai N."/>
            <person name="Sheng W."/>
            <person name="Hou X."/>
            <person name="Wei L."/>
        </authorList>
    </citation>
    <scope>NUCLEOTIDE SEQUENCE</scope>
    <source>
        <strain evidence="2">3651</strain>
        <tissue evidence="2">Leaf</tissue>
    </source>
</reference>
<feature type="compositionally biased region" description="Polar residues" evidence="1">
    <location>
        <begin position="155"/>
        <end position="165"/>
    </location>
</feature>
<feature type="region of interest" description="Disordered" evidence="1">
    <location>
        <begin position="33"/>
        <end position="56"/>
    </location>
</feature>